<dbReference type="Pfam" id="PF00300">
    <property type="entry name" value="His_Phos_1"/>
    <property type="match status" value="1"/>
</dbReference>
<proteinExistence type="predicted"/>
<dbReference type="Gene3D" id="3.40.50.1240">
    <property type="entry name" value="Phosphoglycerate mutase-like"/>
    <property type="match status" value="1"/>
</dbReference>
<keyword evidence="2" id="KW-1185">Reference proteome</keyword>
<accession>A0ABR1S1N8</accession>
<dbReference type="PANTHER" id="PTHR48100">
    <property type="entry name" value="BROAD-SPECIFICITY PHOSPHATASE YOR283W-RELATED"/>
    <property type="match status" value="1"/>
</dbReference>
<evidence type="ECO:0000313" key="2">
    <source>
        <dbReference type="Proteomes" id="UP001444661"/>
    </source>
</evidence>
<protein>
    <submittedName>
        <fullName evidence="1">Histidine phosphatase superfamily</fullName>
    </submittedName>
</protein>
<reference evidence="1 2" key="1">
    <citation type="submission" date="2023-01" db="EMBL/GenBank/DDBJ databases">
        <title>Analysis of 21 Apiospora genomes using comparative genomics revels a genus with tremendous synthesis potential of carbohydrate active enzymes and secondary metabolites.</title>
        <authorList>
            <person name="Sorensen T."/>
        </authorList>
    </citation>
    <scope>NUCLEOTIDE SEQUENCE [LARGE SCALE GENOMIC DNA]</scope>
    <source>
        <strain evidence="1 2">CBS 33761</strain>
    </source>
</reference>
<evidence type="ECO:0000313" key="1">
    <source>
        <dbReference type="EMBL" id="KAK8023632.1"/>
    </source>
</evidence>
<dbReference type="InterPro" id="IPR013078">
    <property type="entry name" value="His_Pase_superF_clade-1"/>
</dbReference>
<sequence>MSVKRLRSLIKRVVKHTLQSRPKLTINTATPNCEAPLGMSRKYKFTTVQEIFVDYTKDGQNSSSSPTTIATYDQLGIIEEKDYDQDHKPSPASSSQWKRLEEHVAKLNRKCDSHESYKVIYVVRHGRGVHNVVMDAVGSQWKEKWALVDGARLDELPEMPELPASHGDEDGRINWVDSPLVHKGREQARELARDWVKWNRENGMPIPGTIYTSPMVRCLETTELIYGNVLRENGRNIQPVIKENLRERLTNHTCDRRRTRSSIEKNFPKFYFEAGFKEEDTLWRARSTDGSTTAETDDEHTARKQRLLEDIFDTDNSHFISLTTHSYAISGILASVGSPPLRVKEGSMLAMLIKAEKEPPPMNGNISGGGTSKHS</sequence>
<organism evidence="1 2">
    <name type="scientific">Apiospora rasikravindrae</name>
    <dbReference type="NCBI Taxonomy" id="990691"/>
    <lineage>
        <taxon>Eukaryota</taxon>
        <taxon>Fungi</taxon>
        <taxon>Dikarya</taxon>
        <taxon>Ascomycota</taxon>
        <taxon>Pezizomycotina</taxon>
        <taxon>Sordariomycetes</taxon>
        <taxon>Xylariomycetidae</taxon>
        <taxon>Amphisphaeriales</taxon>
        <taxon>Apiosporaceae</taxon>
        <taxon>Apiospora</taxon>
    </lineage>
</organism>
<dbReference type="InterPro" id="IPR050275">
    <property type="entry name" value="PGM_Phosphatase"/>
</dbReference>
<dbReference type="EMBL" id="JAQQWK010000011">
    <property type="protein sequence ID" value="KAK8023632.1"/>
    <property type="molecule type" value="Genomic_DNA"/>
</dbReference>
<comment type="caution">
    <text evidence="1">The sequence shown here is derived from an EMBL/GenBank/DDBJ whole genome shotgun (WGS) entry which is preliminary data.</text>
</comment>
<name>A0ABR1S1N8_9PEZI</name>
<dbReference type="CDD" id="cd07067">
    <property type="entry name" value="HP_PGM_like"/>
    <property type="match status" value="1"/>
</dbReference>
<dbReference type="SUPFAM" id="SSF53254">
    <property type="entry name" value="Phosphoglycerate mutase-like"/>
    <property type="match status" value="1"/>
</dbReference>
<dbReference type="Proteomes" id="UP001444661">
    <property type="component" value="Unassembled WGS sequence"/>
</dbReference>
<dbReference type="InterPro" id="IPR029033">
    <property type="entry name" value="His_PPase_superfam"/>
</dbReference>
<dbReference type="SMART" id="SM00855">
    <property type="entry name" value="PGAM"/>
    <property type="match status" value="1"/>
</dbReference>
<dbReference type="PANTHER" id="PTHR48100:SF1">
    <property type="entry name" value="HISTIDINE PHOSPHATASE FAMILY PROTEIN-RELATED"/>
    <property type="match status" value="1"/>
</dbReference>
<gene>
    <name evidence="1" type="ORF">PG993_011698</name>
</gene>